<dbReference type="InterPro" id="IPR000301">
    <property type="entry name" value="Tetraspanin_animals"/>
</dbReference>
<dbReference type="Proteomes" id="UP000748531">
    <property type="component" value="Unassembled WGS sequence"/>
</dbReference>
<feature type="disulfide bond" evidence="6">
    <location>
        <begin position="147"/>
        <end position="178"/>
    </location>
</feature>
<keyword evidence="3 7" id="KW-0812">Transmembrane</keyword>
<proteinExistence type="inferred from homology"/>
<dbReference type="PRINTS" id="PR00259">
    <property type="entry name" value="TMFOUR"/>
</dbReference>
<feature type="transmembrane region" description="Helical" evidence="7">
    <location>
        <begin position="56"/>
        <end position="78"/>
    </location>
</feature>
<keyword evidence="6" id="KW-1015">Disulfide bond</keyword>
<evidence type="ECO:0000256" key="7">
    <source>
        <dbReference type="RuleBase" id="RU361218"/>
    </source>
</evidence>
<feature type="disulfide bond" evidence="6">
    <location>
        <begin position="148"/>
        <end position="163"/>
    </location>
</feature>
<feature type="transmembrane region" description="Helical" evidence="7">
    <location>
        <begin position="190"/>
        <end position="215"/>
    </location>
</feature>
<evidence type="ECO:0000256" key="1">
    <source>
        <dbReference type="ARBA" id="ARBA00004141"/>
    </source>
</evidence>
<dbReference type="Gene3D" id="1.10.1450.10">
    <property type="entry name" value="Tetraspanin"/>
    <property type="match status" value="1"/>
</dbReference>
<comment type="caution">
    <text evidence="8">The sequence shown here is derived from an EMBL/GenBank/DDBJ whole genome shotgun (WGS) entry which is preliminary data.</text>
</comment>
<accession>A0A8J4WTE8</accession>
<evidence type="ECO:0000313" key="9">
    <source>
        <dbReference type="Proteomes" id="UP000748531"/>
    </source>
</evidence>
<evidence type="ECO:0000256" key="2">
    <source>
        <dbReference type="ARBA" id="ARBA00006840"/>
    </source>
</evidence>
<dbReference type="AlphaFoldDB" id="A0A8J4WTE8"/>
<dbReference type="InterPro" id="IPR008952">
    <property type="entry name" value="Tetraspanin_EC2_sf"/>
</dbReference>
<evidence type="ECO:0000256" key="4">
    <source>
        <dbReference type="ARBA" id="ARBA00022989"/>
    </source>
</evidence>
<dbReference type="InterPro" id="IPR018499">
    <property type="entry name" value="Tetraspanin/Peripherin"/>
</dbReference>
<dbReference type="OrthoDB" id="6251734at2759"/>
<gene>
    <name evidence="8" type="ORF">PHET_11294</name>
</gene>
<name>A0A8J4WTE8_9TREM</name>
<dbReference type="EMBL" id="LUCH01009336">
    <property type="protein sequence ID" value="KAF5396052.1"/>
    <property type="molecule type" value="Genomic_DNA"/>
</dbReference>
<dbReference type="PANTHER" id="PTHR19282">
    <property type="entry name" value="TETRASPANIN"/>
    <property type="match status" value="1"/>
</dbReference>
<evidence type="ECO:0000256" key="6">
    <source>
        <dbReference type="PIRSR" id="PIRSR002419-1"/>
    </source>
</evidence>
<dbReference type="SUPFAM" id="SSF48652">
    <property type="entry name" value="Tetraspanin"/>
    <property type="match status" value="1"/>
</dbReference>
<keyword evidence="9" id="KW-1185">Reference proteome</keyword>
<dbReference type="PIRSF" id="PIRSF002419">
    <property type="entry name" value="Tetraspanin"/>
    <property type="match status" value="1"/>
</dbReference>
<sequence length="224" mass="25044">MVAQLTIGYKVVRCALILFNAIVMASGTILIVMGSYIYNQLTLYSYKNDMQLNELIITVIVVGCAFLLLGFLGFCGACCKRVVKLYVYVVLLVILMICELVCGICGGVFQAEIELWVAASLHKYVNNYYESDVEKRIMNELQNHLGCCGADGPDDYIWYPTSCYLRKENTTTLYTQGCIRRLGDEFRKNLVVVLVLAILFAVSQFMAVISACLLAHKLKVPELA</sequence>
<keyword evidence="4 7" id="KW-1133">Transmembrane helix</keyword>
<protein>
    <recommendedName>
        <fullName evidence="7">Tetraspanin</fullName>
    </recommendedName>
</protein>
<reference evidence="8" key="1">
    <citation type="submission" date="2019-05" db="EMBL/GenBank/DDBJ databases">
        <title>Annotation for the trematode Paragonimus heterotremus.</title>
        <authorList>
            <person name="Choi Y.-J."/>
        </authorList>
    </citation>
    <scope>NUCLEOTIDE SEQUENCE</scope>
    <source>
        <strain evidence="8">LC</strain>
    </source>
</reference>
<comment type="similarity">
    <text evidence="2 7">Belongs to the tetraspanin (TM4SF) family.</text>
</comment>
<evidence type="ECO:0000313" key="8">
    <source>
        <dbReference type="EMBL" id="KAF5396052.1"/>
    </source>
</evidence>
<comment type="subcellular location">
    <subcellularLocation>
        <location evidence="1 7">Membrane</location>
        <topology evidence="1 7">Multi-pass membrane protein</topology>
    </subcellularLocation>
</comment>
<dbReference type="PANTHER" id="PTHR19282:SF515">
    <property type="entry name" value="TETRASPANIN"/>
    <property type="match status" value="1"/>
</dbReference>
<evidence type="ECO:0000256" key="5">
    <source>
        <dbReference type="ARBA" id="ARBA00023136"/>
    </source>
</evidence>
<dbReference type="CDD" id="cd03127">
    <property type="entry name" value="tetraspanin_LEL"/>
    <property type="match status" value="1"/>
</dbReference>
<dbReference type="Pfam" id="PF00335">
    <property type="entry name" value="Tetraspanin"/>
    <property type="match status" value="1"/>
</dbReference>
<keyword evidence="5 7" id="KW-0472">Membrane</keyword>
<feature type="transmembrane region" description="Helical" evidence="7">
    <location>
        <begin position="12"/>
        <end position="36"/>
    </location>
</feature>
<evidence type="ECO:0000256" key="3">
    <source>
        <dbReference type="ARBA" id="ARBA00022692"/>
    </source>
</evidence>
<dbReference type="GO" id="GO:0005886">
    <property type="term" value="C:plasma membrane"/>
    <property type="evidence" value="ECO:0007669"/>
    <property type="project" value="TreeGrafter"/>
</dbReference>
<feature type="transmembrane region" description="Helical" evidence="7">
    <location>
        <begin position="85"/>
        <end position="109"/>
    </location>
</feature>
<organism evidence="8 9">
    <name type="scientific">Paragonimus heterotremus</name>
    <dbReference type="NCBI Taxonomy" id="100268"/>
    <lineage>
        <taxon>Eukaryota</taxon>
        <taxon>Metazoa</taxon>
        <taxon>Spiralia</taxon>
        <taxon>Lophotrochozoa</taxon>
        <taxon>Platyhelminthes</taxon>
        <taxon>Trematoda</taxon>
        <taxon>Digenea</taxon>
        <taxon>Plagiorchiida</taxon>
        <taxon>Troglotremata</taxon>
        <taxon>Troglotrematidae</taxon>
        <taxon>Paragonimus</taxon>
    </lineage>
</organism>